<feature type="region of interest" description="Disordered" evidence="1">
    <location>
        <begin position="80"/>
        <end position="121"/>
    </location>
</feature>
<sequence>MRSRVNWSVSFDFNERGKKSRAQYEEARASVNVAPWCAPRPNRGLTEDERDLWNLKQLQQLWLRLRKKIAGDAVRIRGPDEIKSSVCSPEETNKIKKKKEKKKKENRKRNPAPSTISKFYV</sequence>
<evidence type="ECO:0000313" key="2">
    <source>
        <dbReference type="EMBL" id="KAL0110398.1"/>
    </source>
</evidence>
<gene>
    <name evidence="2" type="ORF">PUN28_013792</name>
</gene>
<reference evidence="2 3" key="1">
    <citation type="submission" date="2023-03" db="EMBL/GenBank/DDBJ databases">
        <title>High recombination rates correlate with genetic variation in Cardiocondyla obscurior ants.</title>
        <authorList>
            <person name="Errbii M."/>
        </authorList>
    </citation>
    <scope>NUCLEOTIDE SEQUENCE [LARGE SCALE GENOMIC DNA]</scope>
    <source>
        <strain evidence="2">Alpha-2009</strain>
        <tissue evidence="2">Whole body</tissue>
    </source>
</reference>
<dbReference type="EMBL" id="JADYXP020000014">
    <property type="protein sequence ID" value="KAL0110398.1"/>
    <property type="molecule type" value="Genomic_DNA"/>
</dbReference>
<name>A0AAW2F323_9HYME</name>
<feature type="compositionally biased region" description="Basic residues" evidence="1">
    <location>
        <begin position="95"/>
        <end position="110"/>
    </location>
</feature>
<comment type="caution">
    <text evidence="2">The sequence shown here is derived from an EMBL/GenBank/DDBJ whole genome shotgun (WGS) entry which is preliminary data.</text>
</comment>
<protein>
    <submittedName>
        <fullName evidence="2">Uncharacterized protein</fullName>
    </submittedName>
</protein>
<feature type="compositionally biased region" description="Polar residues" evidence="1">
    <location>
        <begin position="112"/>
        <end position="121"/>
    </location>
</feature>
<dbReference type="Proteomes" id="UP001430953">
    <property type="component" value="Unassembled WGS sequence"/>
</dbReference>
<evidence type="ECO:0000313" key="3">
    <source>
        <dbReference type="Proteomes" id="UP001430953"/>
    </source>
</evidence>
<organism evidence="2 3">
    <name type="scientific">Cardiocondyla obscurior</name>
    <dbReference type="NCBI Taxonomy" id="286306"/>
    <lineage>
        <taxon>Eukaryota</taxon>
        <taxon>Metazoa</taxon>
        <taxon>Ecdysozoa</taxon>
        <taxon>Arthropoda</taxon>
        <taxon>Hexapoda</taxon>
        <taxon>Insecta</taxon>
        <taxon>Pterygota</taxon>
        <taxon>Neoptera</taxon>
        <taxon>Endopterygota</taxon>
        <taxon>Hymenoptera</taxon>
        <taxon>Apocrita</taxon>
        <taxon>Aculeata</taxon>
        <taxon>Formicoidea</taxon>
        <taxon>Formicidae</taxon>
        <taxon>Myrmicinae</taxon>
        <taxon>Cardiocondyla</taxon>
    </lineage>
</organism>
<accession>A0AAW2F323</accession>
<proteinExistence type="predicted"/>
<dbReference type="AlphaFoldDB" id="A0AAW2F323"/>
<evidence type="ECO:0000256" key="1">
    <source>
        <dbReference type="SAM" id="MobiDB-lite"/>
    </source>
</evidence>
<keyword evidence="3" id="KW-1185">Reference proteome</keyword>